<evidence type="ECO:0000313" key="1">
    <source>
        <dbReference type="EMBL" id="KAI4870528.1"/>
    </source>
</evidence>
<dbReference type="Proteomes" id="UP001497700">
    <property type="component" value="Unassembled WGS sequence"/>
</dbReference>
<comment type="caution">
    <text evidence="1">The sequence shown here is derived from an EMBL/GenBank/DDBJ whole genome shotgun (WGS) entry which is preliminary data.</text>
</comment>
<name>A0ACB9ZG12_9PEZI</name>
<sequence>MAPHNIQDEGPADFEDKSAAAEVRPPTPPPMSAKPPRVLIIGAGSRGRVYGRCTLQSSNGVVAAVCEPDAYKRDEYVRTFIWPDADGRPPPEGSSFAGWRDFVAWELRRREREAAGEPDVPEGVDAAFVCVRDEMHHDVVLALAPLRLHVMCEKPLATTLADCVDMYRAMAPLQDTKVFSVGHVLRYSPHNMMLRKLLLEDRAIGDVLSVVHTEPVGFWHFAHSYVRGNWRKESTTAPSLLTKSCHDIDIILWLLCSPQSPSSSSEPPHLPSEVASSGSLQFFRRSRKPKAAGAATNCLRCAAEPDCMYSSKRVYESARHQGLETGNTRWPMSVVLPDIESFGGDVERARPELRRRLAEDYDASSTPQAEIDARNWFGRCVFESDNDVCDEQVVTMRWDEDPLPSPQQHTYSDSVGSRGAKQATFHMVAQTKRQCVRFTHVYGTTGEIYADSRTIEVEDFRTGTQRSYKPKLESLGHGGGDHGITRQFVLAVDRVKNHGWDAPRAQREFIGCGLEEIIRSHAMVFAAEEARTGRKVVDWKDWWDEKVGTISG</sequence>
<dbReference type="EMBL" id="MU393424">
    <property type="protein sequence ID" value="KAI4870528.1"/>
    <property type="molecule type" value="Genomic_DNA"/>
</dbReference>
<organism evidence="1 2">
    <name type="scientific">Hypoxylon rubiginosum</name>
    <dbReference type="NCBI Taxonomy" id="110542"/>
    <lineage>
        <taxon>Eukaryota</taxon>
        <taxon>Fungi</taxon>
        <taxon>Dikarya</taxon>
        <taxon>Ascomycota</taxon>
        <taxon>Pezizomycotina</taxon>
        <taxon>Sordariomycetes</taxon>
        <taxon>Xylariomycetidae</taxon>
        <taxon>Xylariales</taxon>
        <taxon>Hypoxylaceae</taxon>
        <taxon>Hypoxylon</taxon>
    </lineage>
</organism>
<gene>
    <name evidence="1" type="ORF">F4820DRAFT_404058</name>
</gene>
<accession>A0ACB9ZG12</accession>
<protein>
    <submittedName>
        <fullName evidence="1">NAD(P)-binding protein</fullName>
    </submittedName>
</protein>
<keyword evidence="2" id="KW-1185">Reference proteome</keyword>
<reference evidence="1 2" key="1">
    <citation type="journal article" date="2022" name="New Phytol.">
        <title>Ecological generalism drives hyperdiversity of secondary metabolite gene clusters in xylarialean endophytes.</title>
        <authorList>
            <person name="Franco M.E.E."/>
            <person name="Wisecaver J.H."/>
            <person name="Arnold A.E."/>
            <person name="Ju Y.M."/>
            <person name="Slot J.C."/>
            <person name="Ahrendt S."/>
            <person name="Moore L.P."/>
            <person name="Eastman K.E."/>
            <person name="Scott K."/>
            <person name="Konkel Z."/>
            <person name="Mondo S.J."/>
            <person name="Kuo A."/>
            <person name="Hayes R.D."/>
            <person name="Haridas S."/>
            <person name="Andreopoulos B."/>
            <person name="Riley R."/>
            <person name="LaButti K."/>
            <person name="Pangilinan J."/>
            <person name="Lipzen A."/>
            <person name="Amirebrahimi M."/>
            <person name="Yan J."/>
            <person name="Adam C."/>
            <person name="Keymanesh K."/>
            <person name="Ng V."/>
            <person name="Louie K."/>
            <person name="Northen T."/>
            <person name="Drula E."/>
            <person name="Henrissat B."/>
            <person name="Hsieh H.M."/>
            <person name="Youens-Clark K."/>
            <person name="Lutzoni F."/>
            <person name="Miadlikowska J."/>
            <person name="Eastwood D.C."/>
            <person name="Hamelin R.C."/>
            <person name="Grigoriev I.V."/>
            <person name="U'Ren J.M."/>
        </authorList>
    </citation>
    <scope>NUCLEOTIDE SEQUENCE [LARGE SCALE GENOMIC DNA]</scope>
    <source>
        <strain evidence="1 2">CBS 119005</strain>
    </source>
</reference>
<evidence type="ECO:0000313" key="2">
    <source>
        <dbReference type="Proteomes" id="UP001497700"/>
    </source>
</evidence>
<proteinExistence type="predicted"/>